<gene>
    <name evidence="1" type="ORF">O0931_18195</name>
</gene>
<reference evidence="1" key="1">
    <citation type="submission" date="2022-12" db="EMBL/GenBank/DDBJ databases">
        <title>Genome sequence of SJ11.</title>
        <authorList>
            <person name="Woo H."/>
        </authorList>
    </citation>
    <scope>NUCLEOTIDE SEQUENCE</scope>
    <source>
        <strain evidence="1">SJ11</strain>
    </source>
</reference>
<dbReference type="Proteomes" id="UP001144341">
    <property type="component" value="Unassembled WGS sequence"/>
</dbReference>
<keyword evidence="2" id="KW-1185">Reference proteome</keyword>
<organism evidence="1 2">
    <name type="scientific">Pedobacter rhodius</name>
    <dbReference type="NCBI Taxonomy" id="3004098"/>
    <lineage>
        <taxon>Bacteria</taxon>
        <taxon>Pseudomonadati</taxon>
        <taxon>Bacteroidota</taxon>
        <taxon>Sphingobacteriia</taxon>
        <taxon>Sphingobacteriales</taxon>
        <taxon>Sphingobacteriaceae</taxon>
        <taxon>Pedobacter</taxon>
    </lineage>
</organism>
<dbReference type="RefSeq" id="WP_269416906.1">
    <property type="nucleotide sequence ID" value="NZ_JAPWGL010000005.1"/>
</dbReference>
<dbReference type="EMBL" id="JAPWGL010000005">
    <property type="protein sequence ID" value="MCZ4225251.1"/>
    <property type="molecule type" value="Genomic_DNA"/>
</dbReference>
<accession>A0ABT4L232</accession>
<proteinExistence type="predicted"/>
<comment type="caution">
    <text evidence="1">The sequence shown here is derived from an EMBL/GenBank/DDBJ whole genome shotgun (WGS) entry which is preliminary data.</text>
</comment>
<protein>
    <submittedName>
        <fullName evidence="1">Transcriptional regulator</fullName>
    </submittedName>
</protein>
<evidence type="ECO:0000313" key="2">
    <source>
        <dbReference type="Proteomes" id="UP001144341"/>
    </source>
</evidence>
<name>A0ABT4L232_9SPHI</name>
<sequence length="137" mass="15627">MEIFHLNEDIKVMYVTAASFPEGIETAHRKLHDVVAFDEKRRYFGLSKPNGKSIVYKAAAEELNPGEAQILGFESFTIQKGDFISEYISDFMSDISLIGKTFEKLLSDSHIDPNGYCLEMYIDNKDVRCMVPLKSFE</sequence>
<evidence type="ECO:0000313" key="1">
    <source>
        <dbReference type="EMBL" id="MCZ4225251.1"/>
    </source>
</evidence>